<dbReference type="Gene3D" id="3.30.40.10">
    <property type="entry name" value="Zinc/RING finger domain, C3HC4 (zinc finger)"/>
    <property type="match status" value="1"/>
</dbReference>
<reference evidence="4 5" key="1">
    <citation type="submission" date="2018-05" db="EMBL/GenBank/DDBJ databases">
        <title>Genome sequencing and assembly of the regulated plant pathogen Lachnellula willkommii and related sister species for the development of diagnostic species identification markers.</title>
        <authorList>
            <person name="Giroux E."/>
            <person name="Bilodeau G."/>
        </authorList>
    </citation>
    <scope>NUCLEOTIDE SEQUENCE [LARGE SCALE GENOMIC DNA]</scope>
    <source>
        <strain evidence="4 5">CBS 268.59</strain>
    </source>
</reference>
<feature type="compositionally biased region" description="Basic and acidic residues" evidence="2">
    <location>
        <begin position="678"/>
        <end position="687"/>
    </location>
</feature>
<keyword evidence="1" id="KW-0479">Metal-binding</keyword>
<dbReference type="InterPro" id="IPR013083">
    <property type="entry name" value="Znf_RING/FYVE/PHD"/>
</dbReference>
<feature type="region of interest" description="Disordered" evidence="2">
    <location>
        <begin position="311"/>
        <end position="650"/>
    </location>
</feature>
<dbReference type="InterPro" id="IPR001841">
    <property type="entry name" value="Znf_RING"/>
</dbReference>
<feature type="compositionally biased region" description="Acidic residues" evidence="2">
    <location>
        <begin position="502"/>
        <end position="514"/>
    </location>
</feature>
<feature type="compositionally biased region" description="Acidic residues" evidence="2">
    <location>
        <begin position="319"/>
        <end position="330"/>
    </location>
</feature>
<dbReference type="Proteomes" id="UP000469558">
    <property type="component" value="Unassembled WGS sequence"/>
</dbReference>
<dbReference type="AlphaFoldDB" id="A0A8T9CBS9"/>
<feature type="compositionally biased region" description="Polar residues" evidence="2">
    <location>
        <begin position="14"/>
        <end position="33"/>
    </location>
</feature>
<organism evidence="4 5">
    <name type="scientific">Lachnellula suecica</name>
    <dbReference type="NCBI Taxonomy" id="602035"/>
    <lineage>
        <taxon>Eukaryota</taxon>
        <taxon>Fungi</taxon>
        <taxon>Dikarya</taxon>
        <taxon>Ascomycota</taxon>
        <taxon>Pezizomycotina</taxon>
        <taxon>Leotiomycetes</taxon>
        <taxon>Helotiales</taxon>
        <taxon>Lachnaceae</taxon>
        <taxon>Lachnellula</taxon>
    </lineage>
</organism>
<dbReference type="EMBL" id="QGMK01000694">
    <property type="protein sequence ID" value="TVY80383.1"/>
    <property type="molecule type" value="Genomic_DNA"/>
</dbReference>
<protein>
    <submittedName>
        <fullName evidence="4">Putative RING finger protein</fullName>
    </submittedName>
</protein>
<evidence type="ECO:0000256" key="2">
    <source>
        <dbReference type="SAM" id="MobiDB-lite"/>
    </source>
</evidence>
<keyword evidence="5" id="KW-1185">Reference proteome</keyword>
<feature type="region of interest" description="Disordered" evidence="2">
    <location>
        <begin position="1"/>
        <end position="44"/>
    </location>
</feature>
<feature type="compositionally biased region" description="Polar residues" evidence="2">
    <location>
        <begin position="705"/>
        <end position="724"/>
    </location>
</feature>
<feature type="compositionally biased region" description="Basic and acidic residues" evidence="2">
    <location>
        <begin position="434"/>
        <end position="448"/>
    </location>
</feature>
<evidence type="ECO:0000313" key="4">
    <source>
        <dbReference type="EMBL" id="TVY80383.1"/>
    </source>
</evidence>
<name>A0A8T9CBS9_9HELO</name>
<feature type="compositionally biased region" description="Basic and acidic residues" evidence="2">
    <location>
        <begin position="408"/>
        <end position="418"/>
    </location>
</feature>
<dbReference type="GO" id="GO:0008270">
    <property type="term" value="F:zinc ion binding"/>
    <property type="evidence" value="ECO:0007669"/>
    <property type="project" value="UniProtKB-KW"/>
</dbReference>
<accession>A0A8T9CBS9</accession>
<keyword evidence="1" id="KW-0862">Zinc</keyword>
<comment type="caution">
    <text evidence="4">The sequence shown here is derived from an EMBL/GenBank/DDBJ whole genome shotgun (WGS) entry which is preliminary data.</text>
</comment>
<keyword evidence="1" id="KW-0863">Zinc-finger</keyword>
<proteinExistence type="predicted"/>
<feature type="compositionally biased region" description="Acidic residues" evidence="2">
    <location>
        <begin position="619"/>
        <end position="628"/>
    </location>
</feature>
<feature type="compositionally biased region" description="Acidic residues" evidence="2">
    <location>
        <begin position="566"/>
        <end position="578"/>
    </location>
</feature>
<sequence>MAPPVPAPASKAATRQQALVDQKQSQGATSSSAKPGKTAAEAIKDDKEVSSRVDAAGIHINNSLKLINNSLQLATVFKSDLENIRTLVTCSICDQLLYEPWTLGCGHTYCYSVRPTFGRPSDFVLTRSQCLCNWFIPNKRKKSCPECRTRVKQIPAPNYLVKQMIEVFTKRSELMPSDESIDQHTQKRAEEIAEVDRDRNAPAGLFKGAFPANGGQGHLFRDEQDGVWRCPGCHHEHEGGPNCQHCGYEMEEDDFAYDMYDDMDDEDEGLELDEELELELEADLDIPDRYFDVHLQHAHGRHRHFYHHNHYEASNSDNSDMESEEDDEDSGSLHEFVAPDSEDDHPAPQRVRLNNPANQPITISDDEESDEGGAVSNRMPRRRARAQFSPTPSVVEVTDNGTNGSEAGDQHSEAELLRDAGWSPLDQGNESEAEEHVPYREYRFRDYTSSDQGQSEDDSDTETMVGNGGSDDEEDRSREQLSETPTYGGPPYIPHEHHYESLDEDGDGDDDDSEAGFSSVYDRDGDTEMSVSPRANRGVSVDIEGYDYAYGDHMSASPSTHRSDSTDADGYGEEADYPDEPRSASSAPPVTDDEPDPYENPYQMYGDLGVANDIRINEVDGDSDDDEPLPARRRRRFNQVQVQQEYDPRISRMFADHQQSLRGDQAPARMVTLAGLSEDARRIEPRNRSTAYRHQPQRRVDPLRSSRSPSANRVVASSSRTSRPPRQYHFRG</sequence>
<dbReference type="PROSITE" id="PS50089">
    <property type="entry name" value="ZF_RING_2"/>
    <property type="match status" value="1"/>
</dbReference>
<feature type="domain" description="RING-type" evidence="3">
    <location>
        <begin position="90"/>
        <end position="148"/>
    </location>
</feature>
<evidence type="ECO:0000313" key="5">
    <source>
        <dbReference type="Proteomes" id="UP000469558"/>
    </source>
</evidence>
<gene>
    <name evidence="4" type="ORF">LSUE1_G003413</name>
</gene>
<dbReference type="SUPFAM" id="SSF57850">
    <property type="entry name" value="RING/U-box"/>
    <property type="match status" value="1"/>
</dbReference>
<evidence type="ECO:0000256" key="1">
    <source>
        <dbReference type="PROSITE-ProRule" id="PRU00175"/>
    </source>
</evidence>
<evidence type="ECO:0000259" key="3">
    <source>
        <dbReference type="PROSITE" id="PS50089"/>
    </source>
</evidence>
<feature type="region of interest" description="Disordered" evidence="2">
    <location>
        <begin position="677"/>
        <end position="732"/>
    </location>
</feature>
<dbReference type="OrthoDB" id="6105938at2759"/>